<feature type="region of interest" description="Disordered" evidence="7">
    <location>
        <begin position="327"/>
        <end position="348"/>
    </location>
</feature>
<dbReference type="Proteomes" id="UP001595900">
    <property type="component" value="Unassembled WGS sequence"/>
</dbReference>
<proteinExistence type="inferred from homology"/>
<dbReference type="PANTHER" id="PTHR43141">
    <property type="entry name" value="CYTOCHROME BD2 SUBUNIT II"/>
    <property type="match status" value="1"/>
</dbReference>
<dbReference type="RefSeq" id="WP_390227528.1">
    <property type="nucleotide sequence ID" value="NZ_JBHSCN010000003.1"/>
</dbReference>
<evidence type="ECO:0000313" key="10">
    <source>
        <dbReference type="Proteomes" id="UP001595900"/>
    </source>
</evidence>
<evidence type="ECO:0000256" key="4">
    <source>
        <dbReference type="ARBA" id="ARBA00022692"/>
    </source>
</evidence>
<accession>A0ABV8Q3X6</accession>
<evidence type="ECO:0000313" key="9">
    <source>
        <dbReference type="EMBL" id="MFC4242657.1"/>
    </source>
</evidence>
<evidence type="ECO:0000256" key="5">
    <source>
        <dbReference type="ARBA" id="ARBA00022989"/>
    </source>
</evidence>
<dbReference type="PANTHER" id="PTHR43141:SF4">
    <property type="entry name" value="CYTOCHROME BD2 SUBUNIT II"/>
    <property type="match status" value="1"/>
</dbReference>
<evidence type="ECO:0000256" key="1">
    <source>
        <dbReference type="ARBA" id="ARBA00004651"/>
    </source>
</evidence>
<feature type="transmembrane region" description="Helical" evidence="8">
    <location>
        <begin position="149"/>
        <end position="172"/>
    </location>
</feature>
<dbReference type="InterPro" id="IPR003317">
    <property type="entry name" value="Cyt-d_oxidase_su2"/>
</dbReference>
<comment type="similarity">
    <text evidence="2">Belongs to the cytochrome ubiquinol oxidase subunit 2 family.</text>
</comment>
<reference evidence="10" key="1">
    <citation type="journal article" date="2019" name="Int. J. Syst. Evol. Microbiol.">
        <title>The Global Catalogue of Microorganisms (GCM) 10K type strain sequencing project: providing services to taxonomists for standard genome sequencing and annotation.</title>
        <authorList>
            <consortium name="The Broad Institute Genomics Platform"/>
            <consortium name="The Broad Institute Genome Sequencing Center for Infectious Disease"/>
            <person name="Wu L."/>
            <person name="Ma J."/>
        </authorList>
    </citation>
    <scope>NUCLEOTIDE SEQUENCE [LARGE SCALE GENOMIC DNA]</scope>
    <source>
        <strain evidence="10">CGMCC 1.10363</strain>
    </source>
</reference>
<keyword evidence="6 8" id="KW-0472">Membrane</keyword>
<gene>
    <name evidence="9" type="ORF">ACFOYW_04665</name>
</gene>
<feature type="transmembrane region" description="Helical" evidence="8">
    <location>
        <begin position="184"/>
        <end position="204"/>
    </location>
</feature>
<feature type="transmembrane region" description="Helical" evidence="8">
    <location>
        <begin position="296"/>
        <end position="316"/>
    </location>
</feature>
<sequence length="348" mass="36866">MTLLWFLLVLLSLSMYIVFDGYDLGIGVANLIEGDRHRARHMIELVATGWDGNETWLILLGVALWGGFPLAFAVILPHLYLPLIAALFGLIVRGFSIEMISQTENPAAIWRWMFGLGSLVAAFFQGFALGGLTAPTRIVDGTAMTTGGFPWYGAIMGATVVVAYTALGYAYLKHKSEGRMRSDAAVRGTVFAVIAVALGVASLLSIQGTAAPLNLSTPLHAGAFWAFLIFAAAGAIAAAVTFPRRGRTGSVSDWMPFGGLSVTAIAVLLAFTAAHYPVLVPPELTVTNAVGPDGSLTFLLIGIGANMPLVVFYHWFAHRTFGGKFTPPADSTGSGRPPRTVPLIGGQK</sequence>
<dbReference type="Pfam" id="PF02322">
    <property type="entry name" value="Cyt_bd_oxida_II"/>
    <property type="match status" value="1"/>
</dbReference>
<feature type="transmembrane region" description="Helical" evidence="8">
    <location>
        <begin position="55"/>
        <end position="88"/>
    </location>
</feature>
<comment type="caution">
    <text evidence="9">The sequence shown here is derived from an EMBL/GenBank/DDBJ whole genome shotgun (WGS) entry which is preliminary data.</text>
</comment>
<dbReference type="EMBL" id="JBHSCN010000003">
    <property type="protein sequence ID" value="MFC4242657.1"/>
    <property type="molecule type" value="Genomic_DNA"/>
</dbReference>
<evidence type="ECO:0000256" key="7">
    <source>
        <dbReference type="SAM" id="MobiDB-lite"/>
    </source>
</evidence>
<keyword evidence="3" id="KW-1003">Cell membrane</keyword>
<keyword evidence="10" id="KW-1185">Reference proteome</keyword>
<name>A0ABV8Q3X6_9MICO</name>
<keyword evidence="4 8" id="KW-0812">Transmembrane</keyword>
<organism evidence="9 10">
    <name type="scientific">Gryllotalpicola reticulitermitis</name>
    <dbReference type="NCBI Taxonomy" id="1184153"/>
    <lineage>
        <taxon>Bacteria</taxon>
        <taxon>Bacillati</taxon>
        <taxon>Actinomycetota</taxon>
        <taxon>Actinomycetes</taxon>
        <taxon>Micrococcales</taxon>
        <taxon>Microbacteriaceae</taxon>
        <taxon>Gryllotalpicola</taxon>
    </lineage>
</organism>
<feature type="transmembrane region" description="Helical" evidence="8">
    <location>
        <begin position="254"/>
        <end position="276"/>
    </location>
</feature>
<evidence type="ECO:0000256" key="6">
    <source>
        <dbReference type="ARBA" id="ARBA00023136"/>
    </source>
</evidence>
<comment type="subcellular location">
    <subcellularLocation>
        <location evidence="1">Cell membrane</location>
        <topology evidence="1">Multi-pass membrane protein</topology>
    </subcellularLocation>
</comment>
<evidence type="ECO:0000256" key="3">
    <source>
        <dbReference type="ARBA" id="ARBA00022475"/>
    </source>
</evidence>
<keyword evidence="5 8" id="KW-1133">Transmembrane helix</keyword>
<feature type="transmembrane region" description="Helical" evidence="8">
    <location>
        <begin position="224"/>
        <end position="242"/>
    </location>
</feature>
<feature type="transmembrane region" description="Helical" evidence="8">
    <location>
        <begin position="109"/>
        <end position="129"/>
    </location>
</feature>
<evidence type="ECO:0000256" key="2">
    <source>
        <dbReference type="ARBA" id="ARBA00007543"/>
    </source>
</evidence>
<evidence type="ECO:0000256" key="8">
    <source>
        <dbReference type="SAM" id="Phobius"/>
    </source>
</evidence>
<protein>
    <submittedName>
        <fullName evidence="9">Cytochrome d ubiquinol oxidase subunit II</fullName>
    </submittedName>
</protein>